<evidence type="ECO:0000313" key="1">
    <source>
        <dbReference type="EMBL" id="MBB6181051.1"/>
    </source>
</evidence>
<dbReference type="Proteomes" id="UP000535501">
    <property type="component" value="Unassembled WGS sequence"/>
</dbReference>
<keyword evidence="1" id="KW-0808">Transferase</keyword>
<reference evidence="1 2" key="1">
    <citation type="submission" date="2020-08" db="EMBL/GenBank/DDBJ databases">
        <title>Genomic Encyclopedia of Type Strains, Phase IV (KMG-IV): sequencing the most valuable type-strain genomes for metagenomic binning, comparative biology and taxonomic classification.</title>
        <authorList>
            <person name="Goeker M."/>
        </authorList>
    </citation>
    <scope>NUCLEOTIDE SEQUENCE [LARGE SCALE GENOMIC DNA]</scope>
    <source>
        <strain evidence="1 2">DSM 102134</strain>
    </source>
</reference>
<keyword evidence="2" id="KW-1185">Reference proteome</keyword>
<organism evidence="1 2">
    <name type="scientific">Pseudorhizobium flavum</name>
    <dbReference type="NCBI Taxonomy" id="1335061"/>
    <lineage>
        <taxon>Bacteria</taxon>
        <taxon>Pseudomonadati</taxon>
        <taxon>Pseudomonadota</taxon>
        <taxon>Alphaproteobacteria</taxon>
        <taxon>Hyphomicrobiales</taxon>
        <taxon>Rhizobiaceae</taxon>
        <taxon>Rhizobium/Agrobacterium group</taxon>
        <taxon>Pseudorhizobium</taxon>
    </lineage>
</organism>
<proteinExistence type="predicted"/>
<gene>
    <name evidence="1" type="ORF">HNQ75_003034</name>
</gene>
<comment type="caution">
    <text evidence="1">The sequence shown here is derived from an EMBL/GenBank/DDBJ whole genome shotgun (WGS) entry which is preliminary data.</text>
</comment>
<protein>
    <submittedName>
        <fullName evidence="1">Acetyl-CoA acetyltransferase</fullName>
    </submittedName>
</protein>
<dbReference type="EMBL" id="JACHEJ010000007">
    <property type="protein sequence ID" value="MBB6181051.1"/>
    <property type="molecule type" value="Genomic_DNA"/>
</dbReference>
<accession>A0A7W9Z0S3</accession>
<evidence type="ECO:0000313" key="2">
    <source>
        <dbReference type="Proteomes" id="UP000535501"/>
    </source>
</evidence>
<name>A0A7W9Z0S3_9HYPH</name>
<sequence length="99" mass="10484">MSRAQNVGWAHSTFGKSPLDDVEQLIVSVAAPAINYTGISATDIDDLPVGVMTNSFSTQERQGALVAMDDEGLSHVPAVPLEKCSAAVSKDVSILERVR</sequence>
<dbReference type="GO" id="GO:0016740">
    <property type="term" value="F:transferase activity"/>
    <property type="evidence" value="ECO:0007669"/>
    <property type="project" value="UniProtKB-KW"/>
</dbReference>
<dbReference type="AlphaFoldDB" id="A0A7W9Z0S3"/>
<dbReference type="RefSeq" id="WP_077547602.1">
    <property type="nucleotide sequence ID" value="NZ_JACHEJ010000007.1"/>
</dbReference>